<reference evidence="2" key="1">
    <citation type="submission" date="2017-03" db="EMBL/GenBank/DDBJ databases">
        <title>Novel pathways for hydrocarbon cycling and metabolic interdependencies in hydrothermal sediment communities.</title>
        <authorList>
            <person name="Dombrowski N."/>
            <person name="Seitz K."/>
            <person name="Teske A."/>
            <person name="Baker B."/>
        </authorList>
    </citation>
    <scope>NUCLEOTIDE SEQUENCE [LARGE SCALE GENOMIC DNA]</scope>
</reference>
<organism evidence="1 2">
    <name type="scientific">candidate division CPR3 bacterium 4484_211</name>
    <dbReference type="NCBI Taxonomy" id="1968527"/>
    <lineage>
        <taxon>Bacteria</taxon>
        <taxon>Bacteria division CPR3</taxon>
    </lineage>
</organism>
<dbReference type="Proteomes" id="UP000192520">
    <property type="component" value="Unassembled WGS sequence"/>
</dbReference>
<evidence type="ECO:0000313" key="2">
    <source>
        <dbReference type="Proteomes" id="UP000192520"/>
    </source>
</evidence>
<accession>A0A1W9NZ03</accession>
<name>A0A1W9NZ03_UNCC3</name>
<dbReference type="EMBL" id="MZGJ01000004">
    <property type="protein sequence ID" value="OQX51365.1"/>
    <property type="molecule type" value="Genomic_DNA"/>
</dbReference>
<sequence length="271" mass="28625">QVVVWIMLVSVVGLTLGLSIASRTLSNLRQSSELEGANRAFSAAEAGIERALYDLEQTGMVESVLTPTPLLESGAEYSYEVTEGGSGQEVVWPSLVEKDGVVQIDASGVTGRVMVYWVDGGDSGQVGSRASLLITAISKEGEDDYAVERWAYNPSDTGGVPRDNGFEASAGAGGTFGGVTFLENTAWLDLPATGGDKEQIIRVMALYNGGSGNRVGLRAESEMFPDQYHTITSRGVSGEAERVVEATRSKPALPAFFDYILLNLSGGGLSK</sequence>
<gene>
    <name evidence="1" type="ORF">B5M47_00720</name>
</gene>
<comment type="caution">
    <text evidence="1">The sequence shown here is derived from an EMBL/GenBank/DDBJ whole genome shotgun (WGS) entry which is preliminary data.</text>
</comment>
<evidence type="ECO:0000313" key="1">
    <source>
        <dbReference type="EMBL" id="OQX51365.1"/>
    </source>
</evidence>
<feature type="non-terminal residue" evidence="1">
    <location>
        <position position="1"/>
    </location>
</feature>
<dbReference type="AlphaFoldDB" id="A0A1W9NZ03"/>
<protein>
    <recommendedName>
        <fullName evidence="3">Type 4 fimbrial biogenesis protein PilX N-terminal domain-containing protein</fullName>
    </recommendedName>
</protein>
<proteinExistence type="predicted"/>
<evidence type="ECO:0008006" key="3">
    <source>
        <dbReference type="Google" id="ProtNLM"/>
    </source>
</evidence>